<reference evidence="2 3" key="1">
    <citation type="journal article" date="2018" name="Nat. Biotechnol.">
        <title>A standardized bacterial taxonomy based on genome phylogeny substantially revises the tree of life.</title>
        <authorList>
            <person name="Parks D.H."/>
            <person name="Chuvochina M."/>
            <person name="Waite D.W."/>
            <person name="Rinke C."/>
            <person name="Skarshewski A."/>
            <person name="Chaumeil P.A."/>
            <person name="Hugenholtz P."/>
        </authorList>
    </citation>
    <scope>NUCLEOTIDE SEQUENCE [LARGE SCALE GENOMIC DNA]</scope>
    <source>
        <strain evidence="2">UBA8672</strain>
    </source>
</reference>
<dbReference type="CDD" id="cd02440">
    <property type="entry name" value="AdoMet_MTases"/>
    <property type="match status" value="1"/>
</dbReference>
<gene>
    <name evidence="2" type="ORF">DHM44_02445</name>
</gene>
<dbReference type="Gene3D" id="3.40.50.150">
    <property type="entry name" value="Vaccinia Virus protein VP39"/>
    <property type="match status" value="1"/>
</dbReference>
<dbReference type="EMBL" id="DPPF01000052">
    <property type="protein sequence ID" value="HCW92520.1"/>
    <property type="molecule type" value="Genomic_DNA"/>
</dbReference>
<comment type="caution">
    <text evidence="2">The sequence shown here is derived from an EMBL/GenBank/DDBJ whole genome shotgun (WGS) entry which is preliminary data.</text>
</comment>
<dbReference type="GO" id="GO:0008757">
    <property type="term" value="F:S-adenosylmethionine-dependent methyltransferase activity"/>
    <property type="evidence" value="ECO:0007669"/>
    <property type="project" value="InterPro"/>
</dbReference>
<dbReference type="PANTHER" id="PTHR42912:SF80">
    <property type="entry name" value="METHYLTRANSFERASE DOMAIN-CONTAINING PROTEIN"/>
    <property type="match status" value="1"/>
</dbReference>
<organism evidence="2 3">
    <name type="scientific">Flexistipes sinusarabici</name>
    <dbReference type="NCBI Taxonomy" id="2352"/>
    <lineage>
        <taxon>Bacteria</taxon>
        <taxon>Pseudomonadati</taxon>
        <taxon>Deferribacterota</taxon>
        <taxon>Deferribacteres</taxon>
        <taxon>Deferribacterales</taxon>
        <taxon>Flexistipitaceae</taxon>
        <taxon>Flexistipes</taxon>
    </lineage>
</organism>
<dbReference type="InterPro" id="IPR050508">
    <property type="entry name" value="Methyltransf_Superfamily"/>
</dbReference>
<protein>
    <submittedName>
        <fullName evidence="2">SAM-dependent methyltransferase</fullName>
    </submittedName>
</protein>
<keyword evidence="2" id="KW-0489">Methyltransferase</keyword>
<dbReference type="AlphaFoldDB" id="A0A3D5QA28"/>
<feature type="domain" description="Methyltransferase type 11" evidence="1">
    <location>
        <begin position="8"/>
        <end position="76"/>
    </location>
</feature>
<dbReference type="Proteomes" id="UP000262325">
    <property type="component" value="Unassembled WGS sequence"/>
</dbReference>
<name>A0A3D5QA28_FLESI</name>
<proteinExistence type="predicted"/>
<evidence type="ECO:0000313" key="3">
    <source>
        <dbReference type="Proteomes" id="UP000262325"/>
    </source>
</evidence>
<dbReference type="InterPro" id="IPR013216">
    <property type="entry name" value="Methyltransf_11"/>
</dbReference>
<dbReference type="Pfam" id="PF08241">
    <property type="entry name" value="Methyltransf_11"/>
    <property type="match status" value="1"/>
</dbReference>
<dbReference type="InterPro" id="IPR029063">
    <property type="entry name" value="SAM-dependent_MTases_sf"/>
</dbReference>
<dbReference type="SUPFAM" id="SSF53335">
    <property type="entry name" value="S-adenosyl-L-methionine-dependent methyltransferases"/>
    <property type="match status" value="1"/>
</dbReference>
<evidence type="ECO:0000313" key="2">
    <source>
        <dbReference type="EMBL" id="HCW92520.1"/>
    </source>
</evidence>
<feature type="non-terminal residue" evidence="2">
    <location>
        <position position="1"/>
    </location>
</feature>
<evidence type="ECO:0000259" key="1">
    <source>
        <dbReference type="Pfam" id="PF08241"/>
    </source>
</evidence>
<dbReference type="GO" id="GO:0032259">
    <property type="term" value="P:methylation"/>
    <property type="evidence" value="ECO:0007669"/>
    <property type="project" value="UniProtKB-KW"/>
</dbReference>
<accession>A0A3D5QA28</accession>
<dbReference type="PANTHER" id="PTHR42912">
    <property type="entry name" value="METHYLTRANSFERASE"/>
    <property type="match status" value="1"/>
</dbReference>
<keyword evidence="2" id="KW-0808">Transferase</keyword>
<sequence length="162" mass="18040">AKGLGVDVGVDPSPAVVKKAFERGINALEASGENLPFQAASFDGVLLVCTFCFLDVPRKTLRECRRVLKDNGLLVVGFIPSNSPWGIYHSMRGKRGHTFYSSANFYTSDDIKDMVENSGFRFQKELGCILPTPDESFVGNEMSRQTLRDESFVVLSFNKKKY</sequence>